<dbReference type="SUPFAM" id="SSF53098">
    <property type="entry name" value="Ribonuclease H-like"/>
    <property type="match status" value="1"/>
</dbReference>
<organism evidence="6 7">
    <name type="scientific">Panicum miliaceum</name>
    <name type="common">Proso millet</name>
    <name type="synonym">Broomcorn millet</name>
    <dbReference type="NCBI Taxonomy" id="4540"/>
    <lineage>
        <taxon>Eukaryota</taxon>
        <taxon>Viridiplantae</taxon>
        <taxon>Streptophyta</taxon>
        <taxon>Embryophyta</taxon>
        <taxon>Tracheophyta</taxon>
        <taxon>Spermatophyta</taxon>
        <taxon>Magnoliopsida</taxon>
        <taxon>Liliopsida</taxon>
        <taxon>Poales</taxon>
        <taxon>Poaceae</taxon>
        <taxon>PACMAD clade</taxon>
        <taxon>Panicoideae</taxon>
        <taxon>Panicodae</taxon>
        <taxon>Paniceae</taxon>
        <taxon>Panicinae</taxon>
        <taxon>Panicum</taxon>
        <taxon>Panicum sect. Panicum</taxon>
    </lineage>
</organism>
<sequence>MHLKYPSSAPIKSHGKQISASASHLNRELSSPKSSQFRRNSQAMLRPSSAAALRPADPAARGATASQQHLSLPRATSAAQGMRCLSAAAAAALRPAHPAARGAMASQQRQSFPAPTTAAEGKPCLSSAAAFRTAGAAARGATEFDHFVVIDFEATCERDSRIYPQEIIEFPAVLVDAATGGLVFSFRTYVKPRHHPRLTKFCSELTGIRQDQVDGGVDLEQALAMHDAWLTAAGASKNRLAVVTWGDWDCQKMLEFECSFKGLTKPSYFNQWVNLRIPFEAAFGAGRRNLQEAVAEAGLQWNGRLHCGLDDACNTARLLAELMRRGVTISITGSLGPPPVPVPVPEPQPQQQLQPQQQPQLPPVNHNNLSLCFAGGAVAADCYCYCGVAIRRGVMATPGPMQGHCFFICGNWTPMFGPVCPFFVWAA</sequence>
<dbReference type="Pfam" id="PF00929">
    <property type="entry name" value="RNase_T"/>
    <property type="match status" value="1"/>
</dbReference>
<dbReference type="EMBL" id="PQIB02000004">
    <property type="protein sequence ID" value="RLN25393.1"/>
    <property type="molecule type" value="Genomic_DNA"/>
</dbReference>
<gene>
    <name evidence="6" type="ORF">C2845_PM07G09030</name>
</gene>
<evidence type="ECO:0000256" key="2">
    <source>
        <dbReference type="ARBA" id="ARBA00022801"/>
    </source>
</evidence>
<feature type="compositionally biased region" description="Polar residues" evidence="4">
    <location>
        <begin position="16"/>
        <end position="43"/>
    </location>
</feature>
<dbReference type="CDD" id="cd06133">
    <property type="entry name" value="ERI-1_3'hExo_like"/>
    <property type="match status" value="1"/>
</dbReference>
<accession>A0A3L6SV75</accession>
<dbReference type="Gene3D" id="3.30.420.10">
    <property type="entry name" value="Ribonuclease H-like superfamily/Ribonuclease H"/>
    <property type="match status" value="1"/>
</dbReference>
<keyword evidence="7" id="KW-1185">Reference proteome</keyword>
<evidence type="ECO:0000313" key="6">
    <source>
        <dbReference type="EMBL" id="RLN25393.1"/>
    </source>
</evidence>
<evidence type="ECO:0000256" key="4">
    <source>
        <dbReference type="SAM" id="MobiDB-lite"/>
    </source>
</evidence>
<dbReference type="OrthoDB" id="438618at2759"/>
<dbReference type="SMART" id="SM00479">
    <property type="entry name" value="EXOIII"/>
    <property type="match status" value="1"/>
</dbReference>
<evidence type="ECO:0000313" key="7">
    <source>
        <dbReference type="Proteomes" id="UP000275267"/>
    </source>
</evidence>
<feature type="compositionally biased region" description="Low complexity" evidence="4">
    <location>
        <begin position="45"/>
        <end position="63"/>
    </location>
</feature>
<protein>
    <submittedName>
        <fullName evidence="6">ERI1 exoribonuclease 2-like isoform X1</fullName>
    </submittedName>
</protein>
<feature type="domain" description="Exonuclease" evidence="5">
    <location>
        <begin position="146"/>
        <end position="328"/>
    </location>
</feature>
<feature type="region of interest" description="Disordered" evidence="4">
    <location>
        <begin position="1"/>
        <end position="74"/>
    </location>
</feature>
<dbReference type="InterPro" id="IPR036397">
    <property type="entry name" value="RNaseH_sf"/>
</dbReference>
<dbReference type="InterPro" id="IPR051274">
    <property type="entry name" value="3-5_Exoribonuclease"/>
</dbReference>
<evidence type="ECO:0000256" key="3">
    <source>
        <dbReference type="ARBA" id="ARBA00022839"/>
    </source>
</evidence>
<dbReference type="InterPro" id="IPR047201">
    <property type="entry name" value="ERI-1_3'hExo-like"/>
</dbReference>
<dbReference type="GO" id="GO:0003676">
    <property type="term" value="F:nucleic acid binding"/>
    <property type="evidence" value="ECO:0007669"/>
    <property type="project" value="InterPro"/>
</dbReference>
<dbReference type="InterPro" id="IPR012337">
    <property type="entry name" value="RNaseH-like_sf"/>
</dbReference>
<keyword evidence="1" id="KW-0540">Nuclease</keyword>
<comment type="caution">
    <text evidence="6">The sequence shown here is derived from an EMBL/GenBank/DDBJ whole genome shotgun (WGS) entry which is preliminary data.</text>
</comment>
<evidence type="ECO:0000259" key="5">
    <source>
        <dbReference type="SMART" id="SM00479"/>
    </source>
</evidence>
<feature type="compositionally biased region" description="Low complexity" evidence="4">
    <location>
        <begin position="349"/>
        <end position="359"/>
    </location>
</feature>
<dbReference type="PANTHER" id="PTHR23044">
    <property type="entry name" value="3'-5' EXONUCLEASE ERI1-RELATED"/>
    <property type="match status" value="1"/>
</dbReference>
<evidence type="ECO:0000256" key="1">
    <source>
        <dbReference type="ARBA" id="ARBA00022722"/>
    </source>
</evidence>
<dbReference type="InterPro" id="IPR013520">
    <property type="entry name" value="Ribonucl_H"/>
</dbReference>
<proteinExistence type="predicted"/>
<feature type="region of interest" description="Disordered" evidence="4">
    <location>
        <begin position="99"/>
        <end position="119"/>
    </location>
</feature>
<dbReference type="AlphaFoldDB" id="A0A3L6SV75"/>
<feature type="region of interest" description="Disordered" evidence="4">
    <location>
        <begin position="338"/>
        <end position="361"/>
    </location>
</feature>
<feature type="compositionally biased region" description="Pro residues" evidence="4">
    <location>
        <begin position="338"/>
        <end position="348"/>
    </location>
</feature>
<dbReference type="STRING" id="4540.A0A3L6SV75"/>
<reference evidence="7" key="1">
    <citation type="journal article" date="2019" name="Nat. Commun.">
        <title>The genome of broomcorn millet.</title>
        <authorList>
            <person name="Zou C."/>
            <person name="Miki D."/>
            <person name="Li D."/>
            <person name="Tang Q."/>
            <person name="Xiao L."/>
            <person name="Rajput S."/>
            <person name="Deng P."/>
            <person name="Jia W."/>
            <person name="Huang R."/>
            <person name="Zhang M."/>
            <person name="Sun Y."/>
            <person name="Hu J."/>
            <person name="Fu X."/>
            <person name="Schnable P.S."/>
            <person name="Li F."/>
            <person name="Zhang H."/>
            <person name="Feng B."/>
            <person name="Zhu X."/>
            <person name="Liu R."/>
            <person name="Schnable J.C."/>
            <person name="Zhu J.-K."/>
            <person name="Zhang H."/>
        </authorList>
    </citation>
    <scope>NUCLEOTIDE SEQUENCE [LARGE SCALE GENOMIC DNA]</scope>
</reference>
<keyword evidence="3" id="KW-0269">Exonuclease</keyword>
<dbReference type="PANTHER" id="PTHR23044:SF60">
    <property type="entry name" value="OS01G0618000 PROTEIN"/>
    <property type="match status" value="1"/>
</dbReference>
<dbReference type="GO" id="GO:0000175">
    <property type="term" value="F:3'-5'-RNA exonuclease activity"/>
    <property type="evidence" value="ECO:0007669"/>
    <property type="project" value="InterPro"/>
</dbReference>
<feature type="compositionally biased region" description="Polar residues" evidence="4">
    <location>
        <begin position="105"/>
        <end position="114"/>
    </location>
</feature>
<name>A0A3L6SV75_PANMI</name>
<dbReference type="Proteomes" id="UP000275267">
    <property type="component" value="Unassembled WGS sequence"/>
</dbReference>
<keyword evidence="2" id="KW-0378">Hydrolase</keyword>